<keyword evidence="7" id="KW-1185">Reference proteome</keyword>
<dbReference type="VEuPathDB" id="VectorBase:PHUM535120"/>
<dbReference type="GeneID" id="8235292"/>
<protein>
    <submittedName>
        <fullName evidence="5">Protein takeout, putative</fullName>
    </submittedName>
</protein>
<dbReference type="Gene3D" id="3.15.10.30">
    <property type="entry name" value="Haemolymph juvenile hormone binding protein"/>
    <property type="match status" value="1"/>
</dbReference>
<name>E0VZK3_PEDHC</name>
<reference evidence="5" key="1">
    <citation type="submission" date="2007-04" db="EMBL/GenBank/DDBJ databases">
        <title>Annotation of Pediculus humanus corporis strain USDA.</title>
        <authorList>
            <person name="Kirkness E."/>
            <person name="Hannick L."/>
            <person name="Hass B."/>
            <person name="Bruggner R."/>
            <person name="Lawson D."/>
            <person name="Bidwell S."/>
            <person name="Joardar V."/>
            <person name="Caler E."/>
            <person name="Walenz B."/>
            <person name="Inman J."/>
            <person name="Schobel S."/>
            <person name="Galinsky K."/>
            <person name="Amedeo P."/>
            <person name="Strausberg R."/>
        </authorList>
    </citation>
    <scope>NUCLEOTIDE SEQUENCE</scope>
    <source>
        <strain evidence="5">USDA</strain>
    </source>
</reference>
<keyword evidence="4" id="KW-0472">Membrane</keyword>
<dbReference type="AlphaFoldDB" id="E0VZK3"/>
<dbReference type="Proteomes" id="UP000009046">
    <property type="component" value="Unassembled WGS sequence"/>
</dbReference>
<evidence type="ECO:0000313" key="7">
    <source>
        <dbReference type="Proteomes" id="UP000009046"/>
    </source>
</evidence>
<organism>
    <name type="scientific">Pediculus humanus subsp. corporis</name>
    <name type="common">Body louse</name>
    <dbReference type="NCBI Taxonomy" id="121224"/>
    <lineage>
        <taxon>Eukaryota</taxon>
        <taxon>Metazoa</taxon>
        <taxon>Ecdysozoa</taxon>
        <taxon>Arthropoda</taxon>
        <taxon>Hexapoda</taxon>
        <taxon>Insecta</taxon>
        <taxon>Pterygota</taxon>
        <taxon>Neoptera</taxon>
        <taxon>Paraneoptera</taxon>
        <taxon>Psocodea</taxon>
        <taxon>Troctomorpha</taxon>
        <taxon>Phthiraptera</taxon>
        <taxon>Anoplura</taxon>
        <taxon>Pediculidae</taxon>
        <taxon>Pediculus</taxon>
    </lineage>
</organism>
<reference evidence="6" key="3">
    <citation type="submission" date="2021-02" db="UniProtKB">
        <authorList>
            <consortium name="EnsemblMetazoa"/>
        </authorList>
    </citation>
    <scope>IDENTIFICATION</scope>
    <source>
        <strain evidence="6">USDA</strain>
    </source>
</reference>
<dbReference type="EMBL" id="DS235853">
    <property type="protein sequence ID" value="EEB18809.1"/>
    <property type="molecule type" value="Genomic_DNA"/>
</dbReference>
<evidence type="ECO:0000256" key="2">
    <source>
        <dbReference type="ARBA" id="ARBA00023108"/>
    </source>
</evidence>
<dbReference type="EMBL" id="AAZO01006494">
    <property type="status" value="NOT_ANNOTATED_CDS"/>
    <property type="molecule type" value="Genomic_DNA"/>
</dbReference>
<feature type="transmembrane region" description="Helical" evidence="4">
    <location>
        <begin position="19"/>
        <end position="38"/>
    </location>
</feature>
<dbReference type="PANTHER" id="PTHR11008">
    <property type="entry name" value="PROTEIN TAKEOUT-LIKE PROTEIN"/>
    <property type="match status" value="1"/>
</dbReference>
<dbReference type="eggNOG" id="ENOG502S09D">
    <property type="taxonomic scope" value="Eukaryota"/>
</dbReference>
<dbReference type="GO" id="GO:0005615">
    <property type="term" value="C:extracellular space"/>
    <property type="evidence" value="ECO:0007669"/>
    <property type="project" value="TreeGrafter"/>
</dbReference>
<gene>
    <name evidence="6" type="primary">8235292</name>
    <name evidence="5" type="ORF">Phum_PHUM535120</name>
</gene>
<dbReference type="GO" id="GO:0007623">
    <property type="term" value="P:circadian rhythm"/>
    <property type="evidence" value="ECO:0007669"/>
    <property type="project" value="UniProtKB-ARBA"/>
</dbReference>
<dbReference type="OMA" id="KGQFDMK"/>
<accession>E0VZK3</accession>
<dbReference type="CTD" id="8235292"/>
<dbReference type="HOGENOM" id="CLU_069908_5_0_1"/>
<dbReference type="PANTHER" id="PTHR11008:SF39">
    <property type="entry name" value="CIRCADIAN CLOCK-CONTROLLED PROTEIN-LIKE PROTEIN"/>
    <property type="match status" value="1"/>
</dbReference>
<keyword evidence="1" id="KW-0732">Signal</keyword>
<dbReference type="InterPro" id="IPR010562">
    <property type="entry name" value="Haemolymph_juvenile_hormone-bd"/>
</dbReference>
<keyword evidence="4" id="KW-1133">Transmembrane helix</keyword>
<dbReference type="EnsemblMetazoa" id="PHUM535120-RA">
    <property type="protein sequence ID" value="PHUM535120-PA"/>
    <property type="gene ID" value="PHUM535120"/>
</dbReference>
<evidence type="ECO:0000256" key="3">
    <source>
        <dbReference type="ARBA" id="ARBA00060902"/>
    </source>
</evidence>
<dbReference type="FunCoup" id="E0VZK3">
    <property type="interactions" value="27"/>
</dbReference>
<keyword evidence="2" id="KW-0090">Biological rhythms</keyword>
<comment type="similarity">
    <text evidence="3">Belongs to the TO family.</text>
</comment>
<dbReference type="STRING" id="121224.E0VZK3"/>
<dbReference type="SMART" id="SM00700">
    <property type="entry name" value="JHBP"/>
    <property type="match status" value="1"/>
</dbReference>
<dbReference type="KEGG" id="phu:Phum_PHUM535120"/>
<reference evidence="5" key="2">
    <citation type="submission" date="2007-04" db="EMBL/GenBank/DDBJ databases">
        <title>The genome of the human body louse.</title>
        <authorList>
            <consortium name="The Human Body Louse Genome Consortium"/>
            <person name="Kirkness E."/>
            <person name="Walenz B."/>
            <person name="Hass B."/>
            <person name="Bruggner R."/>
            <person name="Strausberg R."/>
        </authorList>
    </citation>
    <scope>NUCLEOTIDE SEQUENCE</scope>
    <source>
        <strain evidence="5">USDA</strain>
    </source>
</reference>
<evidence type="ECO:0000256" key="1">
    <source>
        <dbReference type="ARBA" id="ARBA00022729"/>
    </source>
</evidence>
<dbReference type="OrthoDB" id="8179031at2759"/>
<sequence>MDNFVVFVKKTNKSSRGDFFLIFLWLFIYVIVLANGLIPDYIQTCKSADPQLAKCINTSIEAIRSKLINGIPELDVPPLEPLLLNEVSLVRGPDGAKIEASVKNLKVYGPSNFIIKSLKANVKNSQFDFKILLPKLSFDGDYNMNMRILLLRLQGKGIITGNLTNYKAEVNMKGDKVEKNGKKYLQMRKMKTKLDVGDVSIHMTNLFNGDPVLGPATNRIINSNSKIFLEEIQPALESSISEVFTDIANRITLKFTFSLKN</sequence>
<dbReference type="InParanoid" id="E0VZK3"/>
<dbReference type="FunFam" id="3.15.10.30:FF:000001">
    <property type="entry name" value="Takeout-like protein 1"/>
    <property type="match status" value="1"/>
</dbReference>
<dbReference type="RefSeq" id="XP_002431547.1">
    <property type="nucleotide sequence ID" value="XM_002431502.1"/>
</dbReference>
<evidence type="ECO:0000313" key="5">
    <source>
        <dbReference type="EMBL" id="EEB18809.1"/>
    </source>
</evidence>
<proteinExistence type="inferred from homology"/>
<evidence type="ECO:0000256" key="4">
    <source>
        <dbReference type="SAM" id="Phobius"/>
    </source>
</evidence>
<evidence type="ECO:0000313" key="6">
    <source>
        <dbReference type="EnsemblMetazoa" id="PHUM535120-PA"/>
    </source>
</evidence>
<dbReference type="InterPro" id="IPR038606">
    <property type="entry name" value="To_sf"/>
</dbReference>
<dbReference type="Pfam" id="PF06585">
    <property type="entry name" value="JHBP"/>
    <property type="match status" value="1"/>
</dbReference>
<keyword evidence="4" id="KW-0812">Transmembrane</keyword>